<dbReference type="InterPro" id="IPR041715">
    <property type="entry name" value="HisRS-like_core"/>
</dbReference>
<evidence type="ECO:0000313" key="4">
    <source>
        <dbReference type="Proteomes" id="UP000192917"/>
    </source>
</evidence>
<feature type="binding site" evidence="1">
    <location>
        <position position="265"/>
    </location>
    <ligand>
        <name>L-histidine</name>
        <dbReference type="ChEBI" id="CHEBI:57595"/>
    </ligand>
</feature>
<dbReference type="Proteomes" id="UP000192917">
    <property type="component" value="Unassembled WGS sequence"/>
</dbReference>
<evidence type="ECO:0000256" key="1">
    <source>
        <dbReference type="PIRSR" id="PIRSR001549-1"/>
    </source>
</evidence>
<evidence type="ECO:0000313" key="3">
    <source>
        <dbReference type="EMBL" id="SMF60369.1"/>
    </source>
</evidence>
<organism evidence="3 4">
    <name type="scientific">Tistlia consotensis USBA 355</name>
    <dbReference type="NCBI Taxonomy" id="560819"/>
    <lineage>
        <taxon>Bacteria</taxon>
        <taxon>Pseudomonadati</taxon>
        <taxon>Pseudomonadota</taxon>
        <taxon>Alphaproteobacteria</taxon>
        <taxon>Rhodospirillales</taxon>
        <taxon>Rhodovibrionaceae</taxon>
        <taxon>Tistlia</taxon>
    </lineage>
</organism>
<dbReference type="STRING" id="560819.SAMN05428998_12342"/>
<dbReference type="PIRSF" id="PIRSF001549">
    <property type="entry name" value="His-tRNA_synth"/>
    <property type="match status" value="1"/>
</dbReference>
<keyword evidence="3" id="KW-0328">Glycosyltransferase</keyword>
<keyword evidence="3" id="KW-0808">Transferase</keyword>
<dbReference type="InterPro" id="IPR045864">
    <property type="entry name" value="aa-tRNA-synth_II/BPL/LPL"/>
</dbReference>
<dbReference type="SUPFAM" id="SSF55681">
    <property type="entry name" value="Class II aaRS and biotin synthetases"/>
    <property type="match status" value="1"/>
</dbReference>
<sequence length="378" mass="40865">MSDRDLVQLLPRGMRDLLPPHAAEDRRVETALLQSFERCGYELVAPPLIEYDESLSRLDKRVSTDLFRSFEAATRQTVGVRPDIAPQVARVAGSRLTRQPRPLRLCYAGPTVRMAADGGLEQNRQVGVTLFGSEAAAAIAEVAAAAVRALNVVGLDEVNLDLTLPQLVDTILTEAGVRSGMRRRAESAMARKAREDLAGQEPKLAERLVALLDASGPVEDSLPRLRALDLPAEAKRQVELLAAVAERLKRSAPGATLLLDPVESRGFEAHADLGFALFVGGARSHVGRGGTYRMSGFVAEPSVGCSLSLDQLYRVVPEAPLPERVLAPFDIAPERLEALRREGRIAVAALEPVADLDREAVRLGFTHIFDGAGVRRVG</sequence>
<accession>A0A1Y6CGL0</accession>
<dbReference type="PANTHER" id="PTHR43707:SF1">
    <property type="entry name" value="HISTIDINE--TRNA LIGASE, MITOCHONDRIAL-RELATED"/>
    <property type="match status" value="1"/>
</dbReference>
<dbReference type="GO" id="GO:0004821">
    <property type="term" value="F:histidine-tRNA ligase activity"/>
    <property type="evidence" value="ECO:0007669"/>
    <property type="project" value="TreeGrafter"/>
</dbReference>
<keyword evidence="4" id="KW-1185">Reference proteome</keyword>
<dbReference type="Pfam" id="PF13393">
    <property type="entry name" value="tRNA-synt_His"/>
    <property type="match status" value="1"/>
</dbReference>
<gene>
    <name evidence="3" type="ORF">SAMN05428998_12342</name>
</gene>
<dbReference type="PANTHER" id="PTHR43707">
    <property type="entry name" value="HISTIDYL-TRNA SYNTHETASE"/>
    <property type="match status" value="1"/>
</dbReference>
<feature type="binding site" evidence="1">
    <location>
        <position position="125"/>
    </location>
    <ligand>
        <name>L-histidine</name>
        <dbReference type="ChEBI" id="CHEBI:57595"/>
    </ligand>
</feature>
<feature type="binding site" evidence="1">
    <location>
        <position position="113"/>
    </location>
    <ligand>
        <name>L-histidine</name>
        <dbReference type="ChEBI" id="CHEBI:57595"/>
    </ligand>
</feature>
<feature type="domain" description="Class II Histidinyl-tRNA synthetase (HisRS)-like catalytic core" evidence="2">
    <location>
        <begin position="13"/>
        <end position="312"/>
    </location>
</feature>
<reference evidence="3 4" key="1">
    <citation type="submission" date="2017-04" db="EMBL/GenBank/DDBJ databases">
        <authorList>
            <person name="Afonso C.L."/>
            <person name="Miller P.J."/>
            <person name="Scott M.A."/>
            <person name="Spackman E."/>
            <person name="Goraichik I."/>
            <person name="Dimitrov K.M."/>
            <person name="Suarez D.L."/>
            <person name="Swayne D.E."/>
        </authorList>
    </citation>
    <scope>NUCLEOTIDE SEQUENCE [LARGE SCALE GENOMIC DNA]</scope>
    <source>
        <strain evidence="3 4">USBA 355</strain>
    </source>
</reference>
<evidence type="ECO:0000259" key="2">
    <source>
        <dbReference type="Pfam" id="PF13393"/>
    </source>
</evidence>
<protein>
    <submittedName>
        <fullName evidence="3">ATP phosphoribosyltransferase regulatory subunit</fullName>
    </submittedName>
</protein>
<dbReference type="AlphaFoldDB" id="A0A1Y6CGL0"/>
<name>A0A1Y6CGL0_9PROT</name>
<dbReference type="GO" id="GO:0006427">
    <property type="term" value="P:histidyl-tRNA aminoacylation"/>
    <property type="evidence" value="ECO:0007669"/>
    <property type="project" value="TreeGrafter"/>
</dbReference>
<dbReference type="Gene3D" id="3.30.930.10">
    <property type="entry name" value="Bira Bifunctional Protein, Domain 2"/>
    <property type="match status" value="1"/>
</dbReference>
<proteinExistence type="predicted"/>
<dbReference type="EMBL" id="FWZX01000023">
    <property type="protein sequence ID" value="SMF60369.1"/>
    <property type="molecule type" value="Genomic_DNA"/>
</dbReference>
<dbReference type="RefSeq" id="WP_143596322.1">
    <property type="nucleotide sequence ID" value="NZ_FWZX01000023.1"/>
</dbReference>
<dbReference type="InterPro" id="IPR004516">
    <property type="entry name" value="HisRS/HisZ"/>
</dbReference>
<dbReference type="GO" id="GO:0005737">
    <property type="term" value="C:cytoplasm"/>
    <property type="evidence" value="ECO:0007669"/>
    <property type="project" value="InterPro"/>
</dbReference>
<dbReference type="GO" id="GO:0016757">
    <property type="term" value="F:glycosyltransferase activity"/>
    <property type="evidence" value="ECO:0007669"/>
    <property type="project" value="UniProtKB-KW"/>
</dbReference>